<protein>
    <submittedName>
        <fullName evidence="10">TonB-dependent receptor</fullName>
    </submittedName>
</protein>
<dbReference type="Proteomes" id="UP000297540">
    <property type="component" value="Unassembled WGS sequence"/>
</dbReference>
<evidence type="ECO:0000256" key="5">
    <source>
        <dbReference type="ARBA" id="ARBA00022729"/>
    </source>
</evidence>
<comment type="caution">
    <text evidence="10">The sequence shown here is derived from an EMBL/GenBank/DDBJ whole genome shotgun (WGS) entry which is preliminary data.</text>
</comment>
<dbReference type="NCBIfam" id="TIGR04056">
    <property type="entry name" value="OMP_RagA_SusC"/>
    <property type="match status" value="1"/>
</dbReference>
<dbReference type="GO" id="GO:0009279">
    <property type="term" value="C:cell outer membrane"/>
    <property type="evidence" value="ECO:0007669"/>
    <property type="project" value="UniProtKB-SubCell"/>
</dbReference>
<evidence type="ECO:0000256" key="3">
    <source>
        <dbReference type="ARBA" id="ARBA00022452"/>
    </source>
</evidence>
<comment type="similarity">
    <text evidence="8">Belongs to the TonB-dependent receptor family.</text>
</comment>
<keyword evidence="5" id="KW-0732">Signal</keyword>
<dbReference type="Gene3D" id="2.40.170.20">
    <property type="entry name" value="TonB-dependent receptor, beta-barrel domain"/>
    <property type="match status" value="1"/>
</dbReference>
<evidence type="ECO:0000256" key="6">
    <source>
        <dbReference type="ARBA" id="ARBA00023136"/>
    </source>
</evidence>
<gene>
    <name evidence="10" type="ORF">E2R66_06785</name>
</gene>
<dbReference type="EMBL" id="SOZE01000004">
    <property type="protein sequence ID" value="TFF39345.1"/>
    <property type="molecule type" value="Genomic_DNA"/>
</dbReference>
<keyword evidence="6 8" id="KW-0472">Membrane</keyword>
<dbReference type="Gene3D" id="2.60.40.1120">
    <property type="entry name" value="Carboxypeptidase-like, regulatory domain"/>
    <property type="match status" value="1"/>
</dbReference>
<keyword evidence="11" id="KW-1185">Reference proteome</keyword>
<sequence>MCAFQARAQSGERVISGTVTDERGAPVPGASVVVKGTTTGVPTGVNGTYSIRVADNAQTLVFSFIGYLKTEQDIAGKSKIDVQLAPDSRSTNLNEVVVVGYGTQKKATLTGSVATVKGEELLKSPQQNLSNSLAGRVPGLVASNTSGEPGADGSSLLIRGRATTGDNRPLIVIDGVANRLGGLERIDPNDIESFSVLKDAAAAIYGAQAANGVILITTKKGKTGAPTLSYSYNQGFSQPANLPKLADAPTFATLQNEIAYYRNPTGGLNQVYSADDITKFGNGSDPLKYPNTNWEKEVLKNVALQDKQSFSIRGGSDAVNYYVSLGNQYQDGLYKNGASKYKQNNVLANISMKVNDRLKLGLELAYRREDRNSPAGNSSATLFGLVYNQYPIIPAFYPNGLPSPGNAGGQNPALMVNGDVIGNAKSVTSVFNGTLTGSYQLPVKGLSLDGFLAVDQSANNSKTFQQPYLTYLYDKVANTYTTVHGGQSTPQLSQSTQTIDLITTNLKLNYKRTFGPHTFSAFVAAEQSQINDQNFNAYRINYLSTNLPELSQGGSLPTDQGNGGGSTRVARQNYFGRFNYDYNEKYLLEFSLRDDGSSNFGPLHRFGLFPGVSAGWRISQESWMKGSKIFTDLKLRASYGQLGNDRIPANQYFDNLGYSSGVFATGNQVNATGITYYTLANPVVGWEVSKKFNVAVDALLFNSLSVSVNVFKEKRYNLLAQRNASVPGVTGIGSSQIPYENIGKTNNNGFEVELNYNKQINDFRFNIGGNFTYSKNKVVFLDEAPNTLSYQKYTGLPIGSSLYYQAIGVFKSQAEIDAYPHLSGTIPGDLKYEDYNKDNKIDASDRVRSNKSNVPEIIYGITAGASYKNFDMSLLFSGQGNAVQYILPDAGTIANFPSSWADNRWSPNNTNGTYPRADDRSGTYFANQRSTFWLRNTAFLRLKNVQLGYNFSQNVASKLKVHAIRLYVSGFNLLTVTSLKDYDPEGQNETGYFYPQQKLYNIGANITF</sequence>
<dbReference type="InterPro" id="IPR036942">
    <property type="entry name" value="Beta-barrel_TonB_sf"/>
</dbReference>
<proteinExistence type="inferred from homology"/>
<dbReference type="PANTHER" id="PTHR30069:SF29">
    <property type="entry name" value="HEMOGLOBIN AND HEMOGLOBIN-HAPTOGLOBIN-BINDING PROTEIN 1-RELATED"/>
    <property type="match status" value="1"/>
</dbReference>
<keyword evidence="10" id="KW-0675">Receptor</keyword>
<dbReference type="Pfam" id="PF13715">
    <property type="entry name" value="CarbopepD_reg_2"/>
    <property type="match status" value="1"/>
</dbReference>
<keyword evidence="4 8" id="KW-0812">Transmembrane</keyword>
<evidence type="ECO:0000313" key="11">
    <source>
        <dbReference type="Proteomes" id="UP000297540"/>
    </source>
</evidence>
<comment type="subcellular location">
    <subcellularLocation>
        <location evidence="1 8">Cell outer membrane</location>
        <topology evidence="1 8">Multi-pass membrane protein</topology>
    </subcellularLocation>
</comment>
<keyword evidence="7 8" id="KW-0998">Cell outer membrane</keyword>
<dbReference type="InterPro" id="IPR008969">
    <property type="entry name" value="CarboxyPept-like_regulatory"/>
</dbReference>
<dbReference type="Gene3D" id="2.170.130.10">
    <property type="entry name" value="TonB-dependent receptor, plug domain"/>
    <property type="match status" value="1"/>
</dbReference>
<dbReference type="AlphaFoldDB" id="A0A4Y8SL16"/>
<dbReference type="SUPFAM" id="SSF56935">
    <property type="entry name" value="Porins"/>
    <property type="match status" value="1"/>
</dbReference>
<dbReference type="GO" id="GO:0015344">
    <property type="term" value="F:siderophore uptake transmembrane transporter activity"/>
    <property type="evidence" value="ECO:0007669"/>
    <property type="project" value="TreeGrafter"/>
</dbReference>
<dbReference type="InterPro" id="IPR039426">
    <property type="entry name" value="TonB-dep_rcpt-like"/>
</dbReference>
<keyword evidence="2 8" id="KW-0813">Transport</keyword>
<name>A0A4Y8SL16_9SPHI</name>
<evidence type="ECO:0000256" key="7">
    <source>
        <dbReference type="ARBA" id="ARBA00023237"/>
    </source>
</evidence>
<evidence type="ECO:0000256" key="1">
    <source>
        <dbReference type="ARBA" id="ARBA00004571"/>
    </source>
</evidence>
<evidence type="ECO:0000313" key="10">
    <source>
        <dbReference type="EMBL" id="TFF39345.1"/>
    </source>
</evidence>
<dbReference type="InterPro" id="IPR037066">
    <property type="entry name" value="Plug_dom_sf"/>
</dbReference>
<dbReference type="InterPro" id="IPR023996">
    <property type="entry name" value="TonB-dep_OMP_SusC/RagA"/>
</dbReference>
<dbReference type="FunFam" id="2.170.130.10:FF:000003">
    <property type="entry name" value="SusC/RagA family TonB-linked outer membrane protein"/>
    <property type="match status" value="1"/>
</dbReference>
<dbReference type="SUPFAM" id="SSF49464">
    <property type="entry name" value="Carboxypeptidase regulatory domain-like"/>
    <property type="match status" value="1"/>
</dbReference>
<dbReference type="Pfam" id="PF07715">
    <property type="entry name" value="Plug"/>
    <property type="match status" value="1"/>
</dbReference>
<dbReference type="GO" id="GO:0044718">
    <property type="term" value="P:siderophore transmembrane transport"/>
    <property type="evidence" value="ECO:0007669"/>
    <property type="project" value="TreeGrafter"/>
</dbReference>
<accession>A0A4Y8SL16</accession>
<organism evidence="10 11">
    <name type="scientific">Mucilaginibacter psychrotolerans</name>
    <dbReference type="NCBI Taxonomy" id="1524096"/>
    <lineage>
        <taxon>Bacteria</taxon>
        <taxon>Pseudomonadati</taxon>
        <taxon>Bacteroidota</taxon>
        <taxon>Sphingobacteriia</taxon>
        <taxon>Sphingobacteriales</taxon>
        <taxon>Sphingobacteriaceae</taxon>
        <taxon>Mucilaginibacter</taxon>
    </lineage>
</organism>
<feature type="domain" description="TonB-dependent receptor plug" evidence="9">
    <location>
        <begin position="106"/>
        <end position="213"/>
    </location>
</feature>
<dbReference type="NCBIfam" id="TIGR04057">
    <property type="entry name" value="SusC_RagA_signa"/>
    <property type="match status" value="1"/>
</dbReference>
<reference evidence="10 11" key="1">
    <citation type="journal article" date="2017" name="Int. J. Syst. Evol. Microbiol.">
        <title>Mucilaginibacterpsychrotolerans sp. nov., isolated from peatlands.</title>
        <authorList>
            <person name="Deng Y."/>
            <person name="Shen L."/>
            <person name="Xu B."/>
            <person name="Liu Y."/>
            <person name="Gu Z."/>
            <person name="Liu H."/>
            <person name="Zhou Y."/>
        </authorList>
    </citation>
    <scope>NUCLEOTIDE SEQUENCE [LARGE SCALE GENOMIC DNA]</scope>
    <source>
        <strain evidence="10 11">NH7-4</strain>
    </source>
</reference>
<evidence type="ECO:0000256" key="8">
    <source>
        <dbReference type="PROSITE-ProRule" id="PRU01360"/>
    </source>
</evidence>
<dbReference type="PANTHER" id="PTHR30069">
    <property type="entry name" value="TONB-DEPENDENT OUTER MEMBRANE RECEPTOR"/>
    <property type="match status" value="1"/>
</dbReference>
<dbReference type="OrthoDB" id="9768177at2"/>
<dbReference type="InterPro" id="IPR023997">
    <property type="entry name" value="TonB-dep_OMP_SusC/RagA_CS"/>
</dbReference>
<dbReference type="InterPro" id="IPR012910">
    <property type="entry name" value="Plug_dom"/>
</dbReference>
<evidence type="ECO:0000259" key="9">
    <source>
        <dbReference type="Pfam" id="PF07715"/>
    </source>
</evidence>
<evidence type="ECO:0000256" key="4">
    <source>
        <dbReference type="ARBA" id="ARBA00022692"/>
    </source>
</evidence>
<keyword evidence="3 8" id="KW-1134">Transmembrane beta strand</keyword>
<evidence type="ECO:0000256" key="2">
    <source>
        <dbReference type="ARBA" id="ARBA00022448"/>
    </source>
</evidence>
<dbReference type="PROSITE" id="PS52016">
    <property type="entry name" value="TONB_DEPENDENT_REC_3"/>
    <property type="match status" value="1"/>
</dbReference>